<dbReference type="AlphaFoldDB" id="A0A9X4JVG9"/>
<dbReference type="Proteomes" id="UP001154312">
    <property type="component" value="Unassembled WGS sequence"/>
</dbReference>
<evidence type="ECO:0000313" key="3">
    <source>
        <dbReference type="EMBL" id="MDF9407438.1"/>
    </source>
</evidence>
<name>A0A9X4JVG9_9FIRM</name>
<evidence type="ECO:0000256" key="2">
    <source>
        <dbReference type="SAM" id="Phobius"/>
    </source>
</evidence>
<gene>
    <name evidence="3" type="ORF">L7E55_03525</name>
</gene>
<keyword evidence="4" id="KW-1185">Reference proteome</keyword>
<dbReference type="EMBL" id="JAKOAV010000004">
    <property type="protein sequence ID" value="MDF9407438.1"/>
    <property type="molecule type" value="Genomic_DNA"/>
</dbReference>
<keyword evidence="2" id="KW-0472">Membrane</keyword>
<organism evidence="3 4">
    <name type="scientific">Pelotomaculum isophthalicicum JI</name>
    <dbReference type="NCBI Taxonomy" id="947010"/>
    <lineage>
        <taxon>Bacteria</taxon>
        <taxon>Bacillati</taxon>
        <taxon>Bacillota</taxon>
        <taxon>Clostridia</taxon>
        <taxon>Eubacteriales</taxon>
        <taxon>Desulfotomaculaceae</taxon>
        <taxon>Pelotomaculum</taxon>
    </lineage>
</organism>
<feature type="region of interest" description="Disordered" evidence="1">
    <location>
        <begin position="170"/>
        <end position="191"/>
    </location>
</feature>
<proteinExistence type="predicted"/>
<feature type="transmembrane region" description="Helical" evidence="2">
    <location>
        <begin position="6"/>
        <end position="29"/>
    </location>
</feature>
<reference evidence="3" key="1">
    <citation type="submission" date="2022-02" db="EMBL/GenBank/DDBJ databases">
        <authorList>
            <person name="Leng L."/>
        </authorList>
    </citation>
    <scope>NUCLEOTIDE SEQUENCE</scope>
    <source>
        <strain evidence="3">JI</strain>
    </source>
</reference>
<keyword evidence="2" id="KW-0812">Transmembrane</keyword>
<accession>A0A9X4JVG9</accession>
<feature type="compositionally biased region" description="Gly residues" evidence="1">
    <location>
        <begin position="182"/>
        <end position="191"/>
    </location>
</feature>
<evidence type="ECO:0000256" key="1">
    <source>
        <dbReference type="SAM" id="MobiDB-lite"/>
    </source>
</evidence>
<dbReference type="RefSeq" id="WP_277442672.1">
    <property type="nucleotide sequence ID" value="NZ_JAKOAV010000004.1"/>
</dbReference>
<evidence type="ECO:0000313" key="4">
    <source>
        <dbReference type="Proteomes" id="UP001154312"/>
    </source>
</evidence>
<protein>
    <submittedName>
        <fullName evidence="3">Uncharacterized protein</fullName>
    </submittedName>
</protein>
<keyword evidence="2" id="KW-1133">Transmembrane helix</keyword>
<comment type="caution">
    <text evidence="3">The sequence shown here is derived from an EMBL/GenBank/DDBJ whole genome shotgun (WGS) entry which is preliminary data.</text>
</comment>
<sequence length="191" mass="21452">MQWQGLKIPVIIFSLLAGLVVIFSVQWVYQKYSFQNPLNMVLSSNEAVESYQISTEGKQVKITLTFKDTADLMQSYNELQKELTQKMGQRPYYLVLKDNRDDSLQQVWYNSQFAVYQAIAQGSYRSMAEEIKREAGAAGAEAKINIDEKNIYIRLKKDGRTLDEVIARDTGQPNGSIKAPLAGGGTNAQGN</sequence>